<comment type="pathway">
    <text evidence="1">Biopolymer metabolism; poly-(R)-3-hydroxybutanoate biosynthesis.</text>
</comment>
<evidence type="ECO:0000256" key="6">
    <source>
        <dbReference type="ARBA" id="ARBA00033356"/>
    </source>
</evidence>
<dbReference type="PANTHER" id="PTHR36837:SF2">
    <property type="entry name" value="POLY(3-HYDROXYALKANOATE) POLYMERASE SUBUNIT PHAC"/>
    <property type="match status" value="1"/>
</dbReference>
<evidence type="ECO:0000256" key="1">
    <source>
        <dbReference type="ARBA" id="ARBA00004683"/>
    </source>
</evidence>
<evidence type="ECO:0000256" key="2">
    <source>
        <dbReference type="ARBA" id="ARBA00019065"/>
    </source>
</evidence>
<dbReference type="UniPathway" id="UPA00917"/>
<protein>
    <recommendedName>
        <fullName evidence="2">Poly(3-hydroxyalkanoate) polymerase subunit PhaC</fullName>
    </recommendedName>
    <alternativeName>
        <fullName evidence="6">PHB synthase subunit PhaC</fullName>
    </alternativeName>
</protein>
<dbReference type="InterPro" id="IPR000073">
    <property type="entry name" value="AB_hydrolase_1"/>
</dbReference>
<evidence type="ECO:0000256" key="4">
    <source>
        <dbReference type="ARBA" id="ARBA00022752"/>
    </source>
</evidence>
<dbReference type="Proteomes" id="UP000886251">
    <property type="component" value="Unassembled WGS sequence"/>
</dbReference>
<dbReference type="AlphaFoldDB" id="A0A831RQ01"/>
<comment type="caution">
    <text evidence="8">The sequence shown here is derived from an EMBL/GenBank/DDBJ whole genome shotgun (WGS) entry which is preliminary data.</text>
</comment>
<dbReference type="SUPFAM" id="SSF53474">
    <property type="entry name" value="alpha/beta-Hydrolases"/>
    <property type="match status" value="1"/>
</dbReference>
<dbReference type="Pfam" id="PF00561">
    <property type="entry name" value="Abhydrolase_1"/>
    <property type="match status" value="1"/>
</dbReference>
<proteinExistence type="predicted"/>
<feature type="domain" description="AB hydrolase-1" evidence="7">
    <location>
        <begin position="84"/>
        <end position="335"/>
    </location>
</feature>
<dbReference type="InterPro" id="IPR029058">
    <property type="entry name" value="AB_hydrolase_fold"/>
</dbReference>
<dbReference type="EMBL" id="DRKP01000139">
    <property type="protein sequence ID" value="HEB97065.1"/>
    <property type="molecule type" value="Genomic_DNA"/>
</dbReference>
<keyword evidence="4" id="KW-0583">PHB biosynthesis</keyword>
<dbReference type="InterPro" id="IPR010125">
    <property type="entry name" value="PHA_synth_III_C"/>
</dbReference>
<evidence type="ECO:0000259" key="7">
    <source>
        <dbReference type="Pfam" id="PF00561"/>
    </source>
</evidence>
<dbReference type="InterPro" id="IPR051321">
    <property type="entry name" value="PHA/PHB_synthase"/>
</dbReference>
<keyword evidence="3" id="KW-0808">Transferase</keyword>
<reference evidence="8" key="1">
    <citation type="journal article" date="2020" name="mSystems">
        <title>Genome- and Community-Level Interaction Insights into Carbon Utilization and Element Cycling Functions of Hydrothermarchaeota in Hydrothermal Sediment.</title>
        <authorList>
            <person name="Zhou Z."/>
            <person name="Liu Y."/>
            <person name="Xu W."/>
            <person name="Pan J."/>
            <person name="Luo Z.H."/>
            <person name="Li M."/>
        </authorList>
    </citation>
    <scope>NUCLEOTIDE SEQUENCE [LARGE SCALE GENOMIC DNA]</scope>
    <source>
        <strain evidence="8">HyVt-443</strain>
    </source>
</reference>
<evidence type="ECO:0000256" key="5">
    <source>
        <dbReference type="ARBA" id="ARBA00023315"/>
    </source>
</evidence>
<gene>
    <name evidence="8" type="ORF">ENI96_11620</name>
</gene>
<name>A0A831RQ01_9GAMM</name>
<sequence length="357" mass="40184">MSDAIRITPESLAAEMADHARRLAAGLPNLFQVGGVESGVTASEVVYREDKLTLRHYSPPPGVPRNPVPLMIVYALVNRPYMLDLQEDRSTIRNLLAAGQEVYLVDWGYPDEADAFLALEDYIDGYMDRCLDRIRRLHGLDRINLLGVCQGGSFSLCYTALHPGKVRNLVTMVTPVDFQTPDNLLSAWVQAMDVDLLVDTLGNIPGELLNWTFLSLKPFALTGQKYLHLLDLLEDPRRLKNFLRMEKWIFDSPDQAGEAFRQFIQWFYQRNGLIEGTVEIGGRRVDLGEIRCPLLNVYGEQDHLVPPDASRALRGRTGSDDYTEIAFPGGHIGIYVSGRAQKQVTPAVADWLDRRSR</sequence>
<accession>A0A831RQ01</accession>
<evidence type="ECO:0000256" key="3">
    <source>
        <dbReference type="ARBA" id="ARBA00022679"/>
    </source>
</evidence>
<dbReference type="GO" id="GO:0016746">
    <property type="term" value="F:acyltransferase activity"/>
    <property type="evidence" value="ECO:0007669"/>
    <property type="project" value="UniProtKB-KW"/>
</dbReference>
<organism evidence="8">
    <name type="scientific">Sedimenticola thiotaurini</name>
    <dbReference type="NCBI Taxonomy" id="1543721"/>
    <lineage>
        <taxon>Bacteria</taxon>
        <taxon>Pseudomonadati</taxon>
        <taxon>Pseudomonadota</taxon>
        <taxon>Gammaproteobacteria</taxon>
        <taxon>Chromatiales</taxon>
        <taxon>Sedimenticolaceae</taxon>
        <taxon>Sedimenticola</taxon>
    </lineage>
</organism>
<dbReference type="PANTHER" id="PTHR36837">
    <property type="entry name" value="POLY(3-HYDROXYALKANOATE) POLYMERASE SUBUNIT PHAC"/>
    <property type="match status" value="1"/>
</dbReference>
<dbReference type="GO" id="GO:0042619">
    <property type="term" value="P:poly-hydroxybutyrate biosynthetic process"/>
    <property type="evidence" value="ECO:0007669"/>
    <property type="project" value="UniProtKB-KW"/>
</dbReference>
<evidence type="ECO:0000313" key="8">
    <source>
        <dbReference type="EMBL" id="HEB97065.1"/>
    </source>
</evidence>
<dbReference type="Gene3D" id="3.40.50.1820">
    <property type="entry name" value="alpha/beta hydrolase"/>
    <property type="match status" value="1"/>
</dbReference>
<keyword evidence="5" id="KW-0012">Acyltransferase</keyword>
<dbReference type="NCBIfam" id="TIGR01836">
    <property type="entry name" value="PHA_synth_III_C"/>
    <property type="match status" value="1"/>
</dbReference>